<evidence type="ECO:0000256" key="5">
    <source>
        <dbReference type="ARBA" id="ARBA00022989"/>
    </source>
</evidence>
<feature type="compositionally biased region" description="Basic and acidic residues" evidence="10">
    <location>
        <begin position="272"/>
        <end position="284"/>
    </location>
</feature>
<dbReference type="FunFam" id="2.60.120.200:FF:000011">
    <property type="entry name" value="Probable calnexin"/>
    <property type="match status" value="1"/>
</dbReference>
<organism evidence="11 12">
    <name type="scientific">Ladona fulva</name>
    <name type="common">Scarce chaser dragonfly</name>
    <name type="synonym">Libellula fulva</name>
    <dbReference type="NCBI Taxonomy" id="123851"/>
    <lineage>
        <taxon>Eukaryota</taxon>
        <taxon>Metazoa</taxon>
        <taxon>Ecdysozoa</taxon>
        <taxon>Arthropoda</taxon>
        <taxon>Hexapoda</taxon>
        <taxon>Insecta</taxon>
        <taxon>Pterygota</taxon>
        <taxon>Palaeoptera</taxon>
        <taxon>Odonata</taxon>
        <taxon>Epiprocta</taxon>
        <taxon>Anisoptera</taxon>
        <taxon>Libelluloidea</taxon>
        <taxon>Libellulidae</taxon>
        <taxon>Ladona</taxon>
    </lineage>
</organism>
<feature type="compositionally biased region" description="Acidic residues" evidence="10">
    <location>
        <begin position="258"/>
        <end position="271"/>
    </location>
</feature>
<reference evidence="11" key="1">
    <citation type="submission" date="2013-04" db="EMBL/GenBank/DDBJ databases">
        <authorList>
            <person name="Qu J."/>
            <person name="Murali S.C."/>
            <person name="Bandaranaike D."/>
            <person name="Bellair M."/>
            <person name="Blankenburg K."/>
            <person name="Chao H."/>
            <person name="Dinh H."/>
            <person name="Doddapaneni H."/>
            <person name="Downs B."/>
            <person name="Dugan-Rocha S."/>
            <person name="Elkadiri S."/>
            <person name="Gnanaolivu R.D."/>
            <person name="Hernandez B."/>
            <person name="Javaid M."/>
            <person name="Jayaseelan J.C."/>
            <person name="Lee S."/>
            <person name="Li M."/>
            <person name="Ming W."/>
            <person name="Munidasa M."/>
            <person name="Muniz J."/>
            <person name="Nguyen L."/>
            <person name="Ongeri F."/>
            <person name="Osuji N."/>
            <person name="Pu L.-L."/>
            <person name="Puazo M."/>
            <person name="Qu C."/>
            <person name="Quiroz J."/>
            <person name="Raj R."/>
            <person name="Weissenberger G."/>
            <person name="Xin Y."/>
            <person name="Zou X."/>
            <person name="Han Y."/>
            <person name="Richards S."/>
            <person name="Worley K."/>
            <person name="Muzny D."/>
            <person name="Gibbs R."/>
        </authorList>
    </citation>
    <scope>NUCLEOTIDE SEQUENCE</scope>
    <source>
        <strain evidence="11">Sampled in the wild</strain>
    </source>
</reference>
<evidence type="ECO:0000256" key="3">
    <source>
        <dbReference type="ARBA" id="ARBA00022692"/>
    </source>
</evidence>
<dbReference type="GO" id="GO:0006457">
    <property type="term" value="P:protein folding"/>
    <property type="evidence" value="ECO:0007669"/>
    <property type="project" value="InterPro"/>
</dbReference>
<dbReference type="Pfam" id="PF00262">
    <property type="entry name" value="Calreticulin"/>
    <property type="match status" value="1"/>
</dbReference>
<evidence type="ECO:0000256" key="8">
    <source>
        <dbReference type="PIRSR" id="PIRSR601580-3"/>
    </source>
</evidence>
<dbReference type="OrthoDB" id="1938156at2759"/>
<dbReference type="InterPro" id="IPR018124">
    <property type="entry name" value="Calret/calnex_CS"/>
</dbReference>
<dbReference type="PROSITE" id="PS00803">
    <property type="entry name" value="CALRETICULIN_1"/>
    <property type="match status" value="1"/>
</dbReference>
<dbReference type="GO" id="GO:0036503">
    <property type="term" value="P:ERAD pathway"/>
    <property type="evidence" value="ECO:0007669"/>
    <property type="project" value="TreeGrafter"/>
</dbReference>
<dbReference type="GO" id="GO:0005789">
    <property type="term" value="C:endoplasmic reticulum membrane"/>
    <property type="evidence" value="ECO:0007669"/>
    <property type="project" value="UniProtKB-SubCell"/>
</dbReference>
<dbReference type="PRINTS" id="PR00626">
    <property type="entry name" value="CALRETICULIN"/>
</dbReference>
<keyword evidence="3" id="KW-0812">Transmembrane</keyword>
<evidence type="ECO:0000313" key="12">
    <source>
        <dbReference type="Proteomes" id="UP000792457"/>
    </source>
</evidence>
<dbReference type="GO" id="GO:0051082">
    <property type="term" value="F:unfolded protein binding"/>
    <property type="evidence" value="ECO:0007669"/>
    <property type="project" value="InterPro"/>
</dbReference>
<dbReference type="SUPFAM" id="SSF63887">
    <property type="entry name" value="P-domain of calnexin/calreticulin"/>
    <property type="match status" value="1"/>
</dbReference>
<dbReference type="PANTHER" id="PTHR11073:SF1">
    <property type="entry name" value="CALNEXIN 14D-RELATED"/>
    <property type="match status" value="1"/>
</dbReference>
<dbReference type="InterPro" id="IPR009033">
    <property type="entry name" value="Calreticulin/calnexin_P_dom_sf"/>
</dbReference>
<gene>
    <name evidence="11" type="ORF">J437_LFUL007652</name>
</gene>
<dbReference type="InterPro" id="IPR013320">
    <property type="entry name" value="ConA-like_dom_sf"/>
</dbReference>
<keyword evidence="7 9" id="KW-0143">Chaperone</keyword>
<feature type="region of interest" description="Disordered" evidence="10">
    <location>
        <begin position="247"/>
        <end position="325"/>
    </location>
</feature>
<dbReference type="PROSITE" id="PS00805">
    <property type="entry name" value="CALRETICULIN_REPEAT"/>
    <property type="match status" value="1"/>
</dbReference>
<dbReference type="InterPro" id="IPR001580">
    <property type="entry name" value="Calret/calnex"/>
</dbReference>
<dbReference type="SUPFAM" id="SSF49899">
    <property type="entry name" value="Concanavalin A-like lectins/glucanases"/>
    <property type="match status" value="1"/>
</dbReference>
<name>A0A8K0K925_LADFU</name>
<keyword evidence="4 9" id="KW-0256">Endoplasmic reticulum</keyword>
<evidence type="ECO:0000256" key="9">
    <source>
        <dbReference type="RuleBase" id="RU362126"/>
    </source>
</evidence>
<feature type="disulfide bond" evidence="8">
    <location>
        <begin position="133"/>
        <end position="170"/>
    </location>
</feature>
<dbReference type="Gene3D" id="2.60.120.200">
    <property type="match status" value="1"/>
</dbReference>
<evidence type="ECO:0000256" key="4">
    <source>
        <dbReference type="ARBA" id="ARBA00022824"/>
    </source>
</evidence>
<evidence type="ECO:0000256" key="1">
    <source>
        <dbReference type="ARBA" id="ARBA00004389"/>
    </source>
</evidence>
<keyword evidence="8" id="KW-1015">Disulfide bond</keyword>
<dbReference type="PROSITE" id="PS00804">
    <property type="entry name" value="CALRETICULIN_2"/>
    <property type="match status" value="1"/>
</dbReference>
<comment type="subcellular location">
    <subcellularLocation>
        <location evidence="1">Endoplasmic reticulum membrane</location>
        <topology evidence="1">Single-pass membrane protein</topology>
    </subcellularLocation>
</comment>
<comment type="similarity">
    <text evidence="2 9">Belongs to the calreticulin family.</text>
</comment>
<comment type="caution">
    <text evidence="11">The sequence shown here is derived from an EMBL/GenBank/DDBJ whole genome shotgun (WGS) entry which is preliminary data.</text>
</comment>
<sequence length="325" mass="37347">MLQILQIPPPTLEADISSLIYENLFGFNVPYSSPVPSGRVYLAETFDDPQIFKKKWILSEAKKDDTDENIAKYDGKWDLEAAQRHPMRGDLGLVLKSKAKHAAIAAHLDRPFRFEDKPLIVQYEVNMQNGQECGGAYLKLLSHVDGPRGVDLLHFRDKTPYSIMFGPDKCGNDHKLHFIFRHKNPLNGTLSEKHCKKSKDRLEEQMKDKKPHLYTLILRPDNTFEIRVDHKLEHQQFSVINEGSLLEDFHPPVNPPAEIDDPTDIQPEDWDDREKIPDPEAEKPEDWDEDAPAQLPDASAVEPEGWLHDEQPMIPDPTAKRPDDW</sequence>
<proteinExistence type="inferred from homology"/>
<keyword evidence="5" id="KW-1133">Transmembrane helix</keyword>
<dbReference type="GO" id="GO:0005509">
    <property type="term" value="F:calcium ion binding"/>
    <property type="evidence" value="ECO:0007669"/>
    <property type="project" value="InterPro"/>
</dbReference>
<dbReference type="Gene3D" id="2.10.250.10">
    <property type="entry name" value="Calreticulin/calnexin, P domain"/>
    <property type="match status" value="1"/>
</dbReference>
<keyword evidence="6" id="KW-0472">Membrane</keyword>
<keyword evidence="12" id="KW-1185">Reference proteome</keyword>
<reference evidence="11" key="2">
    <citation type="submission" date="2017-10" db="EMBL/GenBank/DDBJ databases">
        <title>Ladona fulva Genome sequencing and assembly.</title>
        <authorList>
            <person name="Murali S."/>
            <person name="Richards S."/>
            <person name="Bandaranaike D."/>
            <person name="Bellair M."/>
            <person name="Blankenburg K."/>
            <person name="Chao H."/>
            <person name="Dinh H."/>
            <person name="Doddapaneni H."/>
            <person name="Dugan-Rocha S."/>
            <person name="Elkadiri S."/>
            <person name="Gnanaolivu R."/>
            <person name="Hernandez B."/>
            <person name="Skinner E."/>
            <person name="Javaid M."/>
            <person name="Lee S."/>
            <person name="Li M."/>
            <person name="Ming W."/>
            <person name="Munidasa M."/>
            <person name="Muniz J."/>
            <person name="Nguyen L."/>
            <person name="Hughes D."/>
            <person name="Osuji N."/>
            <person name="Pu L.-L."/>
            <person name="Puazo M."/>
            <person name="Qu C."/>
            <person name="Quiroz J."/>
            <person name="Raj R."/>
            <person name="Weissenberger G."/>
            <person name="Xin Y."/>
            <person name="Zou X."/>
            <person name="Han Y."/>
            <person name="Worley K."/>
            <person name="Muzny D."/>
            <person name="Gibbs R."/>
        </authorList>
    </citation>
    <scope>NUCLEOTIDE SEQUENCE</scope>
    <source>
        <strain evidence="11">Sampled in the wild</strain>
    </source>
</reference>
<dbReference type="EMBL" id="KZ308465">
    <property type="protein sequence ID" value="KAG8230108.1"/>
    <property type="molecule type" value="Genomic_DNA"/>
</dbReference>
<evidence type="ECO:0000256" key="7">
    <source>
        <dbReference type="ARBA" id="ARBA00023186"/>
    </source>
</evidence>
<evidence type="ECO:0008006" key="13">
    <source>
        <dbReference type="Google" id="ProtNLM"/>
    </source>
</evidence>
<evidence type="ECO:0000256" key="2">
    <source>
        <dbReference type="ARBA" id="ARBA00010983"/>
    </source>
</evidence>
<evidence type="ECO:0000256" key="6">
    <source>
        <dbReference type="ARBA" id="ARBA00023136"/>
    </source>
</evidence>
<dbReference type="AlphaFoldDB" id="A0A8K0K925"/>
<evidence type="ECO:0000256" key="10">
    <source>
        <dbReference type="SAM" id="MobiDB-lite"/>
    </source>
</evidence>
<protein>
    <recommendedName>
        <fullName evidence="13">Calnexin</fullName>
    </recommendedName>
</protein>
<dbReference type="PANTHER" id="PTHR11073">
    <property type="entry name" value="CALRETICULIN AND CALNEXIN"/>
    <property type="match status" value="1"/>
</dbReference>
<accession>A0A8K0K925</accession>
<dbReference type="Proteomes" id="UP000792457">
    <property type="component" value="Unassembled WGS sequence"/>
</dbReference>
<evidence type="ECO:0000313" key="11">
    <source>
        <dbReference type="EMBL" id="KAG8230108.1"/>
    </source>
</evidence>